<dbReference type="InterPro" id="IPR044173">
    <property type="entry name" value="CASPL"/>
</dbReference>
<evidence type="ECO:0000256" key="1">
    <source>
        <dbReference type="ARBA" id="ARBA00004651"/>
    </source>
</evidence>
<evidence type="ECO:0000256" key="3">
    <source>
        <dbReference type="ARBA" id="ARBA00022475"/>
    </source>
</evidence>
<feature type="transmembrane region" description="Helical" evidence="9">
    <location>
        <begin position="200"/>
        <end position="222"/>
    </location>
</feature>
<reference evidence="12 13" key="1">
    <citation type="journal article" date="2021" name="Commun. Biol.">
        <title>The genome of Shorea leprosula (Dipterocarpaceae) highlights the ecological relevance of drought in aseasonal tropical rainforests.</title>
        <authorList>
            <person name="Ng K.K.S."/>
            <person name="Kobayashi M.J."/>
            <person name="Fawcett J.A."/>
            <person name="Hatakeyama M."/>
            <person name="Paape T."/>
            <person name="Ng C.H."/>
            <person name="Ang C.C."/>
            <person name="Tnah L.H."/>
            <person name="Lee C.T."/>
            <person name="Nishiyama T."/>
            <person name="Sese J."/>
            <person name="O'Brien M.J."/>
            <person name="Copetti D."/>
            <person name="Mohd Noor M.I."/>
            <person name="Ong R.C."/>
            <person name="Putra M."/>
            <person name="Sireger I.Z."/>
            <person name="Indrioko S."/>
            <person name="Kosugi Y."/>
            <person name="Izuno A."/>
            <person name="Isagi Y."/>
            <person name="Lee S.L."/>
            <person name="Shimizu K.K."/>
        </authorList>
    </citation>
    <scope>NUCLEOTIDE SEQUENCE [LARGE SCALE GENOMIC DNA]</scope>
    <source>
        <strain evidence="12">214</strain>
    </source>
</reference>
<evidence type="ECO:0000256" key="10">
    <source>
        <dbReference type="SAM" id="MobiDB-lite"/>
    </source>
</evidence>
<protein>
    <recommendedName>
        <fullName evidence="9">CASP-like protein</fullName>
    </recommendedName>
</protein>
<comment type="caution">
    <text evidence="12">The sequence shown here is derived from an EMBL/GenBank/DDBJ whole genome shotgun (WGS) entry which is preliminary data.</text>
</comment>
<dbReference type="GO" id="GO:0071555">
    <property type="term" value="P:cell wall organization"/>
    <property type="evidence" value="ECO:0007669"/>
    <property type="project" value="UniProtKB-KW"/>
</dbReference>
<dbReference type="PANTHER" id="PTHR36488">
    <property type="entry name" value="CASP-LIKE PROTEIN 1U1"/>
    <property type="match status" value="1"/>
</dbReference>
<evidence type="ECO:0000313" key="13">
    <source>
        <dbReference type="Proteomes" id="UP001054252"/>
    </source>
</evidence>
<keyword evidence="3 9" id="KW-1003">Cell membrane</keyword>
<keyword evidence="13" id="KW-1185">Reference proteome</keyword>
<dbReference type="AlphaFoldDB" id="A0AAV5L3N0"/>
<comment type="subcellular location">
    <subcellularLocation>
        <location evidence="1 9">Cell membrane</location>
        <topology evidence="1 9">Multi-pass membrane protein</topology>
    </subcellularLocation>
</comment>
<feature type="region of interest" description="Disordered" evidence="10">
    <location>
        <begin position="20"/>
        <end position="43"/>
    </location>
</feature>
<keyword evidence="7" id="KW-0961">Cell wall biogenesis/degradation</keyword>
<accession>A0AAV5L3N0</accession>
<evidence type="ECO:0000256" key="7">
    <source>
        <dbReference type="ARBA" id="ARBA00023316"/>
    </source>
</evidence>
<evidence type="ECO:0000313" key="12">
    <source>
        <dbReference type="EMBL" id="GKV31858.1"/>
    </source>
</evidence>
<keyword evidence="5 9" id="KW-1133">Transmembrane helix</keyword>
<name>A0AAV5L3N0_9ROSI</name>
<evidence type="ECO:0000256" key="6">
    <source>
        <dbReference type="ARBA" id="ARBA00023136"/>
    </source>
</evidence>
<dbReference type="Pfam" id="PF04535">
    <property type="entry name" value="CASP_dom"/>
    <property type="match status" value="1"/>
</dbReference>
<evidence type="ECO:0000256" key="8">
    <source>
        <dbReference type="ARBA" id="ARBA00025302"/>
    </source>
</evidence>
<keyword evidence="4 9" id="KW-0812">Transmembrane</keyword>
<feature type="domain" description="Casparian strip membrane protein" evidence="11">
    <location>
        <begin position="65"/>
        <end position="209"/>
    </location>
</feature>
<comment type="subunit">
    <text evidence="9">Homodimer and heterodimers.</text>
</comment>
<dbReference type="PANTHER" id="PTHR36488:SF11">
    <property type="entry name" value="CASP-LIKE PROTEIN"/>
    <property type="match status" value="1"/>
</dbReference>
<feature type="transmembrane region" description="Helical" evidence="9">
    <location>
        <begin position="63"/>
        <end position="86"/>
    </location>
</feature>
<evidence type="ECO:0000256" key="2">
    <source>
        <dbReference type="ARBA" id="ARBA00007651"/>
    </source>
</evidence>
<keyword evidence="6 9" id="KW-0472">Membrane</keyword>
<comment type="function">
    <text evidence="8">Regulates membrane-cell wall junctions and localized cell wall deposition. Required for establishment of the Casparian strip membrane domain (CSD) and the subsequent formation of Casparian strips, a cell wall modification of the root endodermis that determines an apoplastic barrier between the intraorganismal apoplasm and the extraorganismal apoplasm and prevents lateral diffusion.</text>
</comment>
<organism evidence="12 13">
    <name type="scientific">Rubroshorea leprosula</name>
    <dbReference type="NCBI Taxonomy" id="152421"/>
    <lineage>
        <taxon>Eukaryota</taxon>
        <taxon>Viridiplantae</taxon>
        <taxon>Streptophyta</taxon>
        <taxon>Embryophyta</taxon>
        <taxon>Tracheophyta</taxon>
        <taxon>Spermatophyta</taxon>
        <taxon>Magnoliopsida</taxon>
        <taxon>eudicotyledons</taxon>
        <taxon>Gunneridae</taxon>
        <taxon>Pentapetalae</taxon>
        <taxon>rosids</taxon>
        <taxon>malvids</taxon>
        <taxon>Malvales</taxon>
        <taxon>Dipterocarpaceae</taxon>
        <taxon>Rubroshorea</taxon>
    </lineage>
</organism>
<gene>
    <name evidence="12" type="ORF">SLEP1_g40520</name>
</gene>
<evidence type="ECO:0000256" key="4">
    <source>
        <dbReference type="ARBA" id="ARBA00022692"/>
    </source>
</evidence>
<dbReference type="EMBL" id="BPVZ01000093">
    <property type="protein sequence ID" value="GKV31858.1"/>
    <property type="molecule type" value="Genomic_DNA"/>
</dbReference>
<sequence>MKSDEKASSSLIISIPNQQLQLPFSSSTDSSESSSDREKRKAPLITATKKKNGKLKNGKLKKWVCVVNFILRLVGIICALSAAAIMGTSDETLPFFTRFFQFQASQDDLPTFQFFVIAMAASCGYLVLSLPLSIVTIVRPLLVILRLLLLIMDTVALTFTTAAAAAAAAIIYLAHTGNPNTKWQVICHQFGDYCQKVSGAVVASFVIVVAYMLLILLSALALKK</sequence>
<comment type="similarity">
    <text evidence="2 9">Belongs to the Casparian strip membrane proteins (CASP) family.</text>
</comment>
<dbReference type="GO" id="GO:0005886">
    <property type="term" value="C:plasma membrane"/>
    <property type="evidence" value="ECO:0007669"/>
    <property type="project" value="UniProtKB-SubCell"/>
</dbReference>
<dbReference type="InterPro" id="IPR006702">
    <property type="entry name" value="CASP_dom"/>
</dbReference>
<evidence type="ECO:0000256" key="5">
    <source>
        <dbReference type="ARBA" id="ARBA00022989"/>
    </source>
</evidence>
<evidence type="ECO:0000256" key="9">
    <source>
        <dbReference type="RuleBase" id="RU361233"/>
    </source>
</evidence>
<feature type="transmembrane region" description="Helical" evidence="9">
    <location>
        <begin position="147"/>
        <end position="174"/>
    </location>
</feature>
<dbReference type="InterPro" id="IPR006459">
    <property type="entry name" value="CASP/CASPL"/>
</dbReference>
<proteinExistence type="inferred from homology"/>
<dbReference type="NCBIfam" id="TIGR01569">
    <property type="entry name" value="A_tha_TIGR01569"/>
    <property type="match status" value="1"/>
</dbReference>
<feature type="transmembrane region" description="Helical" evidence="9">
    <location>
        <begin position="112"/>
        <end position="135"/>
    </location>
</feature>
<dbReference type="Proteomes" id="UP001054252">
    <property type="component" value="Unassembled WGS sequence"/>
</dbReference>
<evidence type="ECO:0000259" key="11">
    <source>
        <dbReference type="Pfam" id="PF04535"/>
    </source>
</evidence>